<accession>A0A9W4GEY6</accession>
<evidence type="ECO:0000313" key="2">
    <source>
        <dbReference type="Proteomes" id="UP000683417"/>
    </source>
</evidence>
<gene>
    <name evidence="1" type="ORF">BGTH12_LOCUS4375</name>
</gene>
<comment type="caution">
    <text evidence="1">The sequence shown here is derived from an EMBL/GenBank/DDBJ whole genome shotgun (WGS) entry which is preliminary data.</text>
</comment>
<evidence type="ECO:0000313" key="1">
    <source>
        <dbReference type="EMBL" id="CAD6503017.1"/>
    </source>
</evidence>
<dbReference type="EMBL" id="CAJHIT010000007">
    <property type="protein sequence ID" value="CAD6503017.1"/>
    <property type="molecule type" value="Genomic_DNA"/>
</dbReference>
<reference evidence="1" key="1">
    <citation type="submission" date="2020-10" db="EMBL/GenBank/DDBJ databases">
        <authorList>
            <person name="Muller C M."/>
        </authorList>
    </citation>
    <scope>NUCLEOTIDE SEQUENCE</scope>
    <source>
        <strain evidence="1">THUN-12</strain>
    </source>
</reference>
<dbReference type="Proteomes" id="UP000683417">
    <property type="component" value="Unassembled WGS sequence"/>
</dbReference>
<protein>
    <submittedName>
        <fullName evidence="1">BgTH12-02688</fullName>
    </submittedName>
</protein>
<organism evidence="1 2">
    <name type="scientific">Blumeria graminis f. sp. triticale</name>
    <dbReference type="NCBI Taxonomy" id="1689686"/>
    <lineage>
        <taxon>Eukaryota</taxon>
        <taxon>Fungi</taxon>
        <taxon>Dikarya</taxon>
        <taxon>Ascomycota</taxon>
        <taxon>Pezizomycotina</taxon>
        <taxon>Leotiomycetes</taxon>
        <taxon>Erysiphales</taxon>
        <taxon>Erysiphaceae</taxon>
        <taxon>Blumeria</taxon>
    </lineage>
</organism>
<name>A0A9W4GEY6_BLUGR</name>
<sequence>MKGLMLNASFYLYEYQLVSILTFIDIQSSYNYFSFS</sequence>
<dbReference type="AlphaFoldDB" id="A0A9W4GEY6"/>
<proteinExistence type="predicted"/>